<reference evidence="5 6" key="1">
    <citation type="submission" date="2018-03" db="EMBL/GenBank/DDBJ databases">
        <title>Genomic Encyclopedia of Archaeal and Bacterial Type Strains, Phase II (KMG-II): from individual species to whole genera.</title>
        <authorList>
            <person name="Goeker M."/>
        </authorList>
    </citation>
    <scope>NUCLEOTIDE SEQUENCE [LARGE SCALE GENOMIC DNA]</scope>
    <source>
        <strain evidence="5 6">DSM 17586</strain>
    </source>
</reference>
<sequence length="260" mass="28751">MLIDSHCHLDMLDLSRHDNTLDNVIAAAQAKQVEKMLCVCVDLNAFDSMYQTASRFDNVWFSAGTHPLHVEESPFDRERLAQLAADPRVVALGETGLDYYYSTDALEQQQASFAGHLELAGALDLPVIVHTRDAREDTIRLIREHGNTESAGVLHCFTESLDMAKAALDLGYMISFSGIISFRNAAELREVVKAVPLERLLVETDSPYLAPVPYRGKQNQPAYVAEVAACVAELKGISVEAVAEQTTANFHQLFKRTRAS</sequence>
<evidence type="ECO:0000313" key="6">
    <source>
        <dbReference type="Proteomes" id="UP000242133"/>
    </source>
</evidence>
<dbReference type="PROSITE" id="PS01137">
    <property type="entry name" value="TATD_1"/>
    <property type="match status" value="1"/>
</dbReference>
<protein>
    <submittedName>
        <fullName evidence="5">TatD DNase family protein</fullName>
    </submittedName>
</protein>
<feature type="binding site" evidence="4">
    <location>
        <position position="205"/>
    </location>
    <ligand>
        <name>a divalent metal cation</name>
        <dbReference type="ChEBI" id="CHEBI:60240"/>
        <label>1</label>
    </ligand>
</feature>
<comment type="caution">
    <text evidence="5">The sequence shown here is derived from an EMBL/GenBank/DDBJ whole genome shotgun (WGS) entry which is preliminary data.</text>
</comment>
<dbReference type="GO" id="GO:0016788">
    <property type="term" value="F:hydrolase activity, acting on ester bonds"/>
    <property type="evidence" value="ECO:0007669"/>
    <property type="project" value="InterPro"/>
</dbReference>
<dbReference type="InterPro" id="IPR001130">
    <property type="entry name" value="TatD-like"/>
</dbReference>
<accession>A0A2P8EKI6</accession>
<keyword evidence="6" id="KW-1185">Reference proteome</keyword>
<feature type="binding site" evidence="4">
    <location>
        <position position="130"/>
    </location>
    <ligand>
        <name>a divalent metal cation</name>
        <dbReference type="ChEBI" id="CHEBI:60240"/>
        <label>2</label>
    </ligand>
</feature>
<dbReference type="GO" id="GO:0004536">
    <property type="term" value="F:DNA nuclease activity"/>
    <property type="evidence" value="ECO:0007669"/>
    <property type="project" value="InterPro"/>
</dbReference>
<dbReference type="PROSITE" id="PS01090">
    <property type="entry name" value="TATD_2"/>
    <property type="match status" value="1"/>
</dbReference>
<dbReference type="PROSITE" id="PS01091">
    <property type="entry name" value="TATD_3"/>
    <property type="match status" value="1"/>
</dbReference>
<feature type="binding site" evidence="4">
    <location>
        <position position="155"/>
    </location>
    <ligand>
        <name>a divalent metal cation</name>
        <dbReference type="ChEBI" id="CHEBI:60240"/>
        <label>2</label>
    </ligand>
</feature>
<feature type="binding site" evidence="4">
    <location>
        <position position="6"/>
    </location>
    <ligand>
        <name>a divalent metal cation</name>
        <dbReference type="ChEBI" id="CHEBI:60240"/>
        <label>1</label>
    </ligand>
</feature>
<dbReference type="OrthoDB" id="9810005at2"/>
<dbReference type="Proteomes" id="UP000242133">
    <property type="component" value="Unassembled WGS sequence"/>
</dbReference>
<name>A0A2P8EKI6_9GAMM</name>
<dbReference type="InterPro" id="IPR032466">
    <property type="entry name" value="Metal_Hydrolase"/>
</dbReference>
<evidence type="ECO:0000256" key="4">
    <source>
        <dbReference type="PIRSR" id="PIRSR005902-1"/>
    </source>
</evidence>
<feature type="binding site" evidence="4">
    <location>
        <position position="8"/>
    </location>
    <ligand>
        <name>a divalent metal cation</name>
        <dbReference type="ChEBI" id="CHEBI:60240"/>
        <label>1</label>
    </ligand>
</feature>
<dbReference type="Pfam" id="PF01026">
    <property type="entry name" value="TatD_DNase"/>
    <property type="match status" value="1"/>
</dbReference>
<dbReference type="PANTHER" id="PTHR46124:SF2">
    <property type="entry name" value="D-AMINOACYL-TRNA DEACYLASE"/>
    <property type="match status" value="1"/>
</dbReference>
<keyword evidence="3" id="KW-0378">Hydrolase</keyword>
<dbReference type="SUPFAM" id="SSF51556">
    <property type="entry name" value="Metallo-dependent hydrolases"/>
    <property type="match status" value="1"/>
</dbReference>
<dbReference type="CDD" id="cd01310">
    <property type="entry name" value="TatD_DNAse"/>
    <property type="match status" value="1"/>
</dbReference>
<dbReference type="AlphaFoldDB" id="A0A2P8EKI6"/>
<dbReference type="FunFam" id="3.20.20.140:FF:000005">
    <property type="entry name" value="TatD family hydrolase"/>
    <property type="match status" value="1"/>
</dbReference>
<gene>
    <name evidence="5" type="ORF">CLV44_12816</name>
</gene>
<dbReference type="GO" id="GO:0005829">
    <property type="term" value="C:cytosol"/>
    <property type="evidence" value="ECO:0007669"/>
    <property type="project" value="TreeGrafter"/>
</dbReference>
<dbReference type="Gene3D" id="3.20.20.140">
    <property type="entry name" value="Metal-dependent hydrolases"/>
    <property type="match status" value="1"/>
</dbReference>
<dbReference type="GO" id="GO:0046872">
    <property type="term" value="F:metal ion binding"/>
    <property type="evidence" value="ECO:0007669"/>
    <property type="project" value="UniProtKB-KW"/>
</dbReference>
<organism evidence="5 6">
    <name type="scientific">Marinobacterium halophilum</name>
    <dbReference type="NCBI Taxonomy" id="267374"/>
    <lineage>
        <taxon>Bacteria</taxon>
        <taxon>Pseudomonadati</taxon>
        <taxon>Pseudomonadota</taxon>
        <taxon>Gammaproteobacteria</taxon>
        <taxon>Oceanospirillales</taxon>
        <taxon>Oceanospirillaceae</taxon>
        <taxon>Marinobacterium</taxon>
    </lineage>
</organism>
<dbReference type="RefSeq" id="WP_106593163.1">
    <property type="nucleotide sequence ID" value="NZ_PYGI01000028.1"/>
</dbReference>
<evidence type="ECO:0000256" key="3">
    <source>
        <dbReference type="ARBA" id="ARBA00022801"/>
    </source>
</evidence>
<evidence type="ECO:0000256" key="1">
    <source>
        <dbReference type="ARBA" id="ARBA00009275"/>
    </source>
</evidence>
<proteinExistence type="inferred from homology"/>
<dbReference type="InterPro" id="IPR015991">
    <property type="entry name" value="TatD/YcfH-like"/>
</dbReference>
<comment type="similarity">
    <text evidence="1">Belongs to the metallo-dependent hydrolases superfamily. TatD-type hydrolase family.</text>
</comment>
<dbReference type="EMBL" id="PYGI01000028">
    <property type="protein sequence ID" value="PSL09990.1"/>
    <property type="molecule type" value="Genomic_DNA"/>
</dbReference>
<evidence type="ECO:0000256" key="2">
    <source>
        <dbReference type="ARBA" id="ARBA00022723"/>
    </source>
</evidence>
<dbReference type="InterPro" id="IPR018228">
    <property type="entry name" value="DNase_TatD-rel_CS"/>
</dbReference>
<feature type="binding site" evidence="4">
    <location>
        <position position="94"/>
    </location>
    <ligand>
        <name>a divalent metal cation</name>
        <dbReference type="ChEBI" id="CHEBI:60240"/>
        <label>1</label>
    </ligand>
</feature>
<evidence type="ECO:0000313" key="5">
    <source>
        <dbReference type="EMBL" id="PSL09990.1"/>
    </source>
</evidence>
<keyword evidence="2 4" id="KW-0479">Metal-binding</keyword>
<dbReference type="PIRSF" id="PIRSF005902">
    <property type="entry name" value="DNase_TatD"/>
    <property type="match status" value="1"/>
</dbReference>
<dbReference type="NCBIfam" id="TIGR00010">
    <property type="entry name" value="YchF/TatD family DNA exonuclease"/>
    <property type="match status" value="1"/>
</dbReference>
<dbReference type="PANTHER" id="PTHR46124">
    <property type="entry name" value="D-AMINOACYL-TRNA DEACYLASE"/>
    <property type="match status" value="1"/>
</dbReference>